<feature type="non-terminal residue" evidence="1">
    <location>
        <position position="1"/>
    </location>
</feature>
<dbReference type="AlphaFoldDB" id="A0A371G1M5"/>
<dbReference type="Proteomes" id="UP000257109">
    <property type="component" value="Unassembled WGS sequence"/>
</dbReference>
<dbReference type="CDD" id="cd09272">
    <property type="entry name" value="RNase_HI_RT_Ty1"/>
    <property type="match status" value="1"/>
</dbReference>
<dbReference type="OrthoDB" id="414945at2759"/>
<reference evidence="1" key="1">
    <citation type="submission" date="2018-05" db="EMBL/GenBank/DDBJ databases">
        <title>Draft genome of Mucuna pruriens seed.</title>
        <authorList>
            <person name="Nnadi N.E."/>
            <person name="Vos R."/>
            <person name="Hasami M.H."/>
            <person name="Devisetty U.K."/>
            <person name="Aguiy J.C."/>
        </authorList>
    </citation>
    <scope>NUCLEOTIDE SEQUENCE [LARGE SCALE GENOMIC DNA]</scope>
    <source>
        <strain evidence="1">JCA_2017</strain>
    </source>
</reference>
<dbReference type="EMBL" id="QJKJ01007051">
    <property type="protein sequence ID" value="RDX84430.1"/>
    <property type="molecule type" value="Genomic_DNA"/>
</dbReference>
<comment type="caution">
    <text evidence="1">The sequence shown here is derived from an EMBL/GenBank/DDBJ whole genome shotgun (WGS) entry which is preliminary data.</text>
</comment>
<sequence length="261" mass="30356">MVWEICSSQISLGYRQSQGDHTFFIKHSLDGKLTLLLVYVDDMIVTGKLGCKTSRVPIEQNHKIGSEETPIIEKSQYQRLVGKLICLSHTRPDITYDVSVVRQIMHDPRERHLQAVERILQVNEKDCCSEKKEHCPWKYIQMQTMQDRLWIEDPLPDIKQNLVVRSNAEVEFRAMTQGICEGFCCHNLAINIVHNSVQHDRTKHIEIDRHFIKEKLDSGLIITTHVSIGLQVADVFTKGFRKTRFQELNDKLRMIDIHLLT</sequence>
<name>A0A371G1M5_MUCPR</name>
<keyword evidence="2" id="KW-1185">Reference proteome</keyword>
<protein>
    <submittedName>
        <fullName evidence="1">Copia protein</fullName>
    </submittedName>
</protein>
<organism evidence="1 2">
    <name type="scientific">Mucuna pruriens</name>
    <name type="common">Velvet bean</name>
    <name type="synonym">Dolichos pruriens</name>
    <dbReference type="NCBI Taxonomy" id="157652"/>
    <lineage>
        <taxon>Eukaryota</taxon>
        <taxon>Viridiplantae</taxon>
        <taxon>Streptophyta</taxon>
        <taxon>Embryophyta</taxon>
        <taxon>Tracheophyta</taxon>
        <taxon>Spermatophyta</taxon>
        <taxon>Magnoliopsida</taxon>
        <taxon>eudicotyledons</taxon>
        <taxon>Gunneridae</taxon>
        <taxon>Pentapetalae</taxon>
        <taxon>rosids</taxon>
        <taxon>fabids</taxon>
        <taxon>Fabales</taxon>
        <taxon>Fabaceae</taxon>
        <taxon>Papilionoideae</taxon>
        <taxon>50 kb inversion clade</taxon>
        <taxon>NPAAA clade</taxon>
        <taxon>indigoferoid/millettioid clade</taxon>
        <taxon>Phaseoleae</taxon>
        <taxon>Mucuna</taxon>
    </lineage>
</organism>
<accession>A0A371G1M5</accession>
<dbReference type="STRING" id="157652.A0A371G1M5"/>
<dbReference type="PANTHER" id="PTHR11439">
    <property type="entry name" value="GAG-POL-RELATED RETROTRANSPOSON"/>
    <property type="match status" value="1"/>
</dbReference>
<evidence type="ECO:0000313" key="1">
    <source>
        <dbReference type="EMBL" id="RDX84430.1"/>
    </source>
</evidence>
<evidence type="ECO:0000313" key="2">
    <source>
        <dbReference type="Proteomes" id="UP000257109"/>
    </source>
</evidence>
<gene>
    <name evidence="1" type="primary">GIP</name>
    <name evidence="1" type="ORF">CR513_34524</name>
</gene>
<dbReference type="PANTHER" id="PTHR11439:SF463">
    <property type="entry name" value="REVERSE TRANSCRIPTASE TY1_COPIA-TYPE DOMAIN-CONTAINING PROTEIN"/>
    <property type="match status" value="1"/>
</dbReference>
<proteinExistence type="predicted"/>